<dbReference type="AlphaFoldDB" id="A0A4P6FCJ8"/>
<dbReference type="KEGG" id="agf:ET445_09480"/>
<sequence>MEVIELRQTRELAAGDTLVNVHGRRFEVTKLVRVGRGIRVHYLTPEGDPGFFTAAPDAMSRVAAPIVVGSHAA</sequence>
<evidence type="ECO:0008006" key="3">
    <source>
        <dbReference type="Google" id="ProtNLM"/>
    </source>
</evidence>
<proteinExistence type="predicted"/>
<dbReference type="RefSeq" id="WP_129190893.1">
    <property type="nucleotide sequence ID" value="NZ_CP035491.1"/>
</dbReference>
<dbReference type="EMBL" id="CP035491">
    <property type="protein sequence ID" value="QAY73535.1"/>
    <property type="molecule type" value="Genomic_DNA"/>
</dbReference>
<dbReference type="Proteomes" id="UP000291259">
    <property type="component" value="Chromosome"/>
</dbReference>
<keyword evidence="2" id="KW-1185">Reference proteome</keyword>
<reference evidence="1 2" key="1">
    <citation type="submission" date="2019-01" db="EMBL/GenBank/DDBJ databases">
        <title>Genome sequencing of strain FW100M-8.</title>
        <authorList>
            <person name="Heo J."/>
            <person name="Kim S.-J."/>
            <person name="Kim J.-S."/>
            <person name="Hong S.-B."/>
            <person name="Kwon S.-W."/>
        </authorList>
    </citation>
    <scope>NUCLEOTIDE SEQUENCE [LARGE SCALE GENOMIC DNA]</scope>
    <source>
        <strain evidence="1 2">FW100M-8</strain>
    </source>
</reference>
<evidence type="ECO:0000313" key="2">
    <source>
        <dbReference type="Proteomes" id="UP000291259"/>
    </source>
</evidence>
<protein>
    <recommendedName>
        <fullName evidence="3">DUF1918 domain-containing protein</fullName>
    </recommendedName>
</protein>
<name>A0A4P6FCJ8_9MICO</name>
<evidence type="ECO:0000313" key="1">
    <source>
        <dbReference type="EMBL" id="QAY73535.1"/>
    </source>
</evidence>
<organism evidence="1 2">
    <name type="scientific">Agromyces protaetiae</name>
    <dbReference type="NCBI Taxonomy" id="2509455"/>
    <lineage>
        <taxon>Bacteria</taxon>
        <taxon>Bacillati</taxon>
        <taxon>Actinomycetota</taxon>
        <taxon>Actinomycetes</taxon>
        <taxon>Micrococcales</taxon>
        <taxon>Microbacteriaceae</taxon>
        <taxon>Agromyces</taxon>
    </lineage>
</organism>
<gene>
    <name evidence="1" type="ORF">ET445_09480</name>
</gene>
<dbReference type="OrthoDB" id="5007609at2"/>
<accession>A0A4P6FCJ8</accession>